<gene>
    <name evidence="1" type="ORF">BA724_02465</name>
</gene>
<dbReference type="STRING" id="1714016.BA724_02465"/>
<evidence type="ECO:0008006" key="3">
    <source>
        <dbReference type="Google" id="ProtNLM"/>
    </source>
</evidence>
<dbReference type="AlphaFoldDB" id="A0A1E7DRJ5"/>
<dbReference type="InterPro" id="IPR036291">
    <property type="entry name" value="NAD(P)-bd_dom_sf"/>
</dbReference>
<dbReference type="Proteomes" id="UP000095658">
    <property type="component" value="Unassembled WGS sequence"/>
</dbReference>
<organism evidence="1 2">
    <name type="scientific">Domibacillus iocasae</name>
    <dbReference type="NCBI Taxonomy" id="1714016"/>
    <lineage>
        <taxon>Bacteria</taxon>
        <taxon>Bacillati</taxon>
        <taxon>Bacillota</taxon>
        <taxon>Bacilli</taxon>
        <taxon>Bacillales</taxon>
        <taxon>Bacillaceae</taxon>
        <taxon>Domibacillus</taxon>
    </lineage>
</organism>
<reference evidence="1 2" key="1">
    <citation type="submission" date="2016-06" db="EMBL/GenBank/DDBJ databases">
        <title>Domibacillus iocasae genome sequencing.</title>
        <authorList>
            <person name="Verma A."/>
            <person name="Pal Y."/>
            <person name="Ojha A.K."/>
            <person name="Krishnamurthi S."/>
        </authorList>
    </citation>
    <scope>NUCLEOTIDE SEQUENCE [LARGE SCALE GENOMIC DNA]</scope>
    <source>
        <strain evidence="1 2">DSM 29979</strain>
    </source>
</reference>
<dbReference type="Gene3D" id="3.40.50.720">
    <property type="entry name" value="NAD(P)-binding Rossmann-like Domain"/>
    <property type="match status" value="1"/>
</dbReference>
<sequence>MPVIMPAEQRGELLFTGIAQQLPAGRVATSEDIAESYVYLAKNGFTQGSVVLIDGGAHLV</sequence>
<evidence type="ECO:0000313" key="1">
    <source>
        <dbReference type="EMBL" id="OES45691.1"/>
    </source>
</evidence>
<name>A0A1E7DRJ5_9BACI</name>
<comment type="caution">
    <text evidence="1">The sequence shown here is derived from an EMBL/GenBank/DDBJ whole genome shotgun (WGS) entry which is preliminary data.</text>
</comment>
<accession>A0A1E7DRJ5</accession>
<keyword evidence="2" id="KW-1185">Reference proteome</keyword>
<protein>
    <recommendedName>
        <fullName evidence="3">Short-chain dehydrogenase</fullName>
    </recommendedName>
</protein>
<evidence type="ECO:0000313" key="2">
    <source>
        <dbReference type="Proteomes" id="UP000095658"/>
    </source>
</evidence>
<dbReference type="SUPFAM" id="SSF51735">
    <property type="entry name" value="NAD(P)-binding Rossmann-fold domains"/>
    <property type="match status" value="1"/>
</dbReference>
<proteinExistence type="predicted"/>
<dbReference type="EMBL" id="MAMP01000012">
    <property type="protein sequence ID" value="OES45691.1"/>
    <property type="molecule type" value="Genomic_DNA"/>
</dbReference>